<proteinExistence type="predicted"/>
<evidence type="ECO:0000313" key="2">
    <source>
        <dbReference type="Proteomes" id="UP000327439"/>
    </source>
</evidence>
<name>A0A5J5UPQ3_GOSBA</name>
<dbReference type="Proteomes" id="UP000327439">
    <property type="component" value="Chromosome A08"/>
</dbReference>
<accession>A0A5J5UPQ3</accession>
<sequence length="112" mass="12281">MGFAAPFNGVLESQDSFHPWESKTREVLGLLDPIWTTEERPSDDGTKATSCLWPTVVGVSDGMGVVEAGAEQRRARGWAEAGAAQVGKWGGLLVWARADFGLYIPYYLFYLP</sequence>
<reference evidence="2" key="1">
    <citation type="journal article" date="2020" name="Nat. Genet.">
        <title>Genomic diversifications of five Gossypium allopolyploid species and their impact on cotton improvement.</title>
        <authorList>
            <person name="Chen Z.J."/>
            <person name="Sreedasyam A."/>
            <person name="Ando A."/>
            <person name="Song Q."/>
            <person name="De Santiago L.M."/>
            <person name="Hulse-Kemp A.M."/>
            <person name="Ding M."/>
            <person name="Ye W."/>
            <person name="Kirkbride R.C."/>
            <person name="Jenkins J."/>
            <person name="Plott C."/>
            <person name="Lovell J."/>
            <person name="Lin Y.M."/>
            <person name="Vaughn R."/>
            <person name="Liu B."/>
            <person name="Simpson S."/>
            <person name="Scheffler B.E."/>
            <person name="Wen L."/>
            <person name="Saski C.A."/>
            <person name="Grover C.E."/>
            <person name="Hu G."/>
            <person name="Conover J.L."/>
            <person name="Carlson J.W."/>
            <person name="Shu S."/>
            <person name="Boston L.B."/>
            <person name="Williams M."/>
            <person name="Peterson D.G."/>
            <person name="McGee K."/>
            <person name="Jones D.C."/>
            <person name="Wendel J.F."/>
            <person name="Stelly D.M."/>
            <person name="Grimwood J."/>
            <person name="Schmutz J."/>
        </authorList>
    </citation>
    <scope>NUCLEOTIDE SEQUENCE [LARGE SCALE GENOMIC DNA]</scope>
    <source>
        <strain evidence="2">cv. 3-79</strain>
    </source>
</reference>
<keyword evidence="2" id="KW-1185">Reference proteome</keyword>
<dbReference type="AlphaFoldDB" id="A0A5J5UPQ3"/>
<organism evidence="1 2">
    <name type="scientific">Gossypium barbadense</name>
    <name type="common">Sea Island cotton</name>
    <name type="synonym">Hibiscus barbadensis</name>
    <dbReference type="NCBI Taxonomy" id="3634"/>
    <lineage>
        <taxon>Eukaryota</taxon>
        <taxon>Viridiplantae</taxon>
        <taxon>Streptophyta</taxon>
        <taxon>Embryophyta</taxon>
        <taxon>Tracheophyta</taxon>
        <taxon>Spermatophyta</taxon>
        <taxon>Magnoliopsida</taxon>
        <taxon>eudicotyledons</taxon>
        <taxon>Gunneridae</taxon>
        <taxon>Pentapetalae</taxon>
        <taxon>rosids</taxon>
        <taxon>malvids</taxon>
        <taxon>Malvales</taxon>
        <taxon>Malvaceae</taxon>
        <taxon>Malvoideae</taxon>
        <taxon>Gossypium</taxon>
    </lineage>
</organism>
<gene>
    <name evidence="1" type="ORF">ES319_A08G053000v1</name>
</gene>
<dbReference type="EMBL" id="CM018209">
    <property type="protein sequence ID" value="KAB2068748.1"/>
    <property type="molecule type" value="Genomic_DNA"/>
</dbReference>
<evidence type="ECO:0000313" key="1">
    <source>
        <dbReference type="EMBL" id="KAB2068748.1"/>
    </source>
</evidence>
<protein>
    <submittedName>
        <fullName evidence="1">Uncharacterized protein</fullName>
    </submittedName>
</protein>